<dbReference type="RefSeq" id="XP_027616133.1">
    <property type="nucleotide sequence ID" value="XM_027760332.1"/>
</dbReference>
<reference evidence="3 4" key="1">
    <citation type="journal article" date="2018" name="Sci. Rep.">
        <title>Genome sequence of the cauliflower mushroom Sparassis crispa (Hanabiratake) and its association with beneficial usage.</title>
        <authorList>
            <person name="Kiyama R."/>
            <person name="Furutani Y."/>
            <person name="Kawaguchi K."/>
            <person name="Nakanishi T."/>
        </authorList>
    </citation>
    <scope>NUCLEOTIDE SEQUENCE [LARGE SCALE GENOMIC DNA]</scope>
</reference>
<dbReference type="EMBL" id="BFAD01000007">
    <property type="protein sequence ID" value="GBE85220.1"/>
    <property type="molecule type" value="Genomic_DNA"/>
</dbReference>
<dbReference type="Proteomes" id="UP000287166">
    <property type="component" value="Unassembled WGS sequence"/>
</dbReference>
<evidence type="ECO:0000259" key="2">
    <source>
        <dbReference type="Pfam" id="PF21671"/>
    </source>
</evidence>
<name>A0A401GSS0_9APHY</name>
<keyword evidence="1" id="KW-0732">Signal</keyword>
<evidence type="ECO:0000313" key="3">
    <source>
        <dbReference type="EMBL" id="GBE85220.1"/>
    </source>
</evidence>
<dbReference type="OrthoDB" id="439917at2759"/>
<dbReference type="GeneID" id="38782137"/>
<feature type="chain" id="PRO_5019123102" description="Protein CPL1-like domain-containing protein" evidence="1">
    <location>
        <begin position="30"/>
        <end position="238"/>
    </location>
</feature>
<feature type="signal peptide" evidence="1">
    <location>
        <begin position="1"/>
        <end position="29"/>
    </location>
</feature>
<dbReference type="SMART" id="SM01411">
    <property type="entry name" value="Ephrin_rec_like"/>
    <property type="match status" value="1"/>
</dbReference>
<dbReference type="InterPro" id="IPR048661">
    <property type="entry name" value="CPL1-like"/>
</dbReference>
<keyword evidence="4" id="KW-1185">Reference proteome</keyword>
<dbReference type="Gene3D" id="2.10.50.10">
    <property type="entry name" value="Tumor Necrosis Factor Receptor, subunit A, domain 2"/>
    <property type="match status" value="1"/>
</dbReference>
<dbReference type="PANTHER" id="PTHR35192">
    <property type="entry name" value="PROTEIN, PUTATIVE-RELATED"/>
    <property type="match status" value="1"/>
</dbReference>
<organism evidence="3 4">
    <name type="scientific">Sparassis crispa</name>
    <dbReference type="NCBI Taxonomy" id="139825"/>
    <lineage>
        <taxon>Eukaryota</taxon>
        <taxon>Fungi</taxon>
        <taxon>Dikarya</taxon>
        <taxon>Basidiomycota</taxon>
        <taxon>Agaricomycotina</taxon>
        <taxon>Agaricomycetes</taxon>
        <taxon>Polyporales</taxon>
        <taxon>Sparassidaceae</taxon>
        <taxon>Sparassis</taxon>
    </lineage>
</organism>
<feature type="domain" description="Protein CPL1-like" evidence="2">
    <location>
        <begin position="157"/>
        <end position="224"/>
    </location>
</feature>
<accession>A0A401GSS0</accession>
<gene>
    <name evidence="3" type="ORF">SCP_0704060</name>
</gene>
<dbReference type="Pfam" id="PF21671">
    <property type="entry name" value="CPL1-like"/>
    <property type="match status" value="1"/>
</dbReference>
<proteinExistence type="predicted"/>
<evidence type="ECO:0000313" key="4">
    <source>
        <dbReference type="Proteomes" id="UP000287166"/>
    </source>
</evidence>
<dbReference type="AlphaFoldDB" id="A0A401GSS0"/>
<comment type="caution">
    <text evidence="3">The sequence shown here is derived from an EMBL/GenBank/DDBJ whole genome shotgun (WGS) entry which is preliminary data.</text>
</comment>
<dbReference type="PANTHER" id="PTHR35192:SF2">
    <property type="entry name" value="APPLE DOMAIN-CONTAINING PROTEIN"/>
    <property type="match status" value="1"/>
</dbReference>
<evidence type="ECO:0000256" key="1">
    <source>
        <dbReference type="SAM" id="SignalP"/>
    </source>
</evidence>
<protein>
    <recommendedName>
        <fullName evidence="2">Protein CPL1-like domain-containing protein</fullName>
    </recommendedName>
</protein>
<sequence length="238" mass="24623">MPSPTCRPVVMVIFTLLLALICAPISGRAANTCSPGSFSSSGTKPCDDCPAGTFTSQTGATSCCQCCAGFYSMSGASSCSQCNSNHPYSPPGSTSPSQCQSGTGFVTSCTMSGSTCPSVTPSPVSSGPPRRRAIKRQLCPKDHKNCPVYGMSGLRGYECVDIHNDLESCGGCAGNDSPFGQRAEDGGRDCSAIPNVDFVSCQGGKCIIENCSEGYVLSANGEECTPFFDRVSLQMNGN</sequence>
<dbReference type="InterPro" id="IPR038955">
    <property type="entry name" value="PriA/CPL1_fungi"/>
</dbReference>
<dbReference type="InParanoid" id="A0A401GSS0"/>